<dbReference type="Proteomes" id="UP000683360">
    <property type="component" value="Unassembled WGS sequence"/>
</dbReference>
<name>A0A8S3QBK0_MYTED</name>
<gene>
    <name evidence="1" type="ORF">MEDL_8930</name>
</gene>
<dbReference type="OrthoDB" id="6046813at2759"/>
<dbReference type="EMBL" id="CAJPWZ010000467">
    <property type="protein sequence ID" value="CAG2193984.1"/>
    <property type="molecule type" value="Genomic_DNA"/>
</dbReference>
<evidence type="ECO:0000313" key="1">
    <source>
        <dbReference type="EMBL" id="CAG2193984.1"/>
    </source>
</evidence>
<dbReference type="AlphaFoldDB" id="A0A8S3QBK0"/>
<accession>A0A8S3QBK0</accession>
<keyword evidence="2" id="KW-1185">Reference proteome</keyword>
<comment type="caution">
    <text evidence="1">The sequence shown here is derived from an EMBL/GenBank/DDBJ whole genome shotgun (WGS) entry which is preliminary data.</text>
</comment>
<proteinExistence type="predicted"/>
<reference evidence="1" key="1">
    <citation type="submission" date="2021-03" db="EMBL/GenBank/DDBJ databases">
        <authorList>
            <person name="Bekaert M."/>
        </authorList>
    </citation>
    <scope>NUCLEOTIDE SEQUENCE</scope>
</reference>
<evidence type="ECO:0000313" key="2">
    <source>
        <dbReference type="Proteomes" id="UP000683360"/>
    </source>
</evidence>
<organism evidence="1 2">
    <name type="scientific">Mytilus edulis</name>
    <name type="common">Blue mussel</name>
    <dbReference type="NCBI Taxonomy" id="6550"/>
    <lineage>
        <taxon>Eukaryota</taxon>
        <taxon>Metazoa</taxon>
        <taxon>Spiralia</taxon>
        <taxon>Lophotrochozoa</taxon>
        <taxon>Mollusca</taxon>
        <taxon>Bivalvia</taxon>
        <taxon>Autobranchia</taxon>
        <taxon>Pteriomorphia</taxon>
        <taxon>Mytilida</taxon>
        <taxon>Mytiloidea</taxon>
        <taxon>Mytilidae</taxon>
        <taxon>Mytilinae</taxon>
        <taxon>Mytilus</taxon>
    </lineage>
</organism>
<protein>
    <submittedName>
        <fullName evidence="1">Uncharacterized protein</fullName>
    </submittedName>
</protein>
<sequence>MKDYLHTVMTHSSKLQSFLGVHQIEQQVHQCQQYVDDLEEDDRTKEFDIKMEQNNEIEKTINKLGLLESIEVTVVKTHIAINRESDVKSEAQVESRERSNITVMTMKIKTKIKINIGEWIRNMTCLMDGSVIAIKQFGTVHLFTGASKNTIRNILLYLVKHTGLHR</sequence>